<reference evidence="8" key="1">
    <citation type="submission" date="2025-08" db="UniProtKB">
        <authorList>
            <consortium name="RefSeq"/>
        </authorList>
    </citation>
    <scope>IDENTIFICATION</scope>
</reference>
<feature type="transmembrane region" description="Helical" evidence="6">
    <location>
        <begin position="66"/>
        <end position="88"/>
    </location>
</feature>
<organism evidence="7 8">
    <name type="scientific">Diaphorina citri</name>
    <name type="common">Asian citrus psyllid</name>
    <dbReference type="NCBI Taxonomy" id="121845"/>
    <lineage>
        <taxon>Eukaryota</taxon>
        <taxon>Metazoa</taxon>
        <taxon>Ecdysozoa</taxon>
        <taxon>Arthropoda</taxon>
        <taxon>Hexapoda</taxon>
        <taxon>Insecta</taxon>
        <taxon>Pterygota</taxon>
        <taxon>Neoptera</taxon>
        <taxon>Paraneoptera</taxon>
        <taxon>Hemiptera</taxon>
        <taxon>Sternorrhyncha</taxon>
        <taxon>Psylloidea</taxon>
        <taxon>Psyllidae</taxon>
        <taxon>Diaphorininae</taxon>
        <taxon>Diaphorina</taxon>
    </lineage>
</organism>
<evidence type="ECO:0000256" key="6">
    <source>
        <dbReference type="SAM" id="Phobius"/>
    </source>
</evidence>
<protein>
    <submittedName>
        <fullName evidence="8">Protein-cysteine N-palmitoyltransferase HHAT-like</fullName>
    </submittedName>
</protein>
<dbReference type="KEGG" id="dci:103513655"/>
<evidence type="ECO:0000256" key="1">
    <source>
        <dbReference type="ARBA" id="ARBA00004141"/>
    </source>
</evidence>
<evidence type="ECO:0000256" key="3">
    <source>
        <dbReference type="ARBA" id="ARBA00022989"/>
    </source>
</evidence>
<evidence type="ECO:0000256" key="2">
    <source>
        <dbReference type="ARBA" id="ARBA00022692"/>
    </source>
</evidence>
<keyword evidence="4 6" id="KW-0472">Membrane</keyword>
<dbReference type="GeneID" id="103513655"/>
<comment type="subcellular location">
    <subcellularLocation>
        <location evidence="1">Membrane</location>
        <topology evidence="1">Multi-pass membrane protein</topology>
    </subcellularLocation>
</comment>
<dbReference type="PANTHER" id="PTHR13285">
    <property type="entry name" value="ACYLTRANSFERASE"/>
    <property type="match status" value="1"/>
</dbReference>
<dbReference type="STRING" id="121845.A0A1S3D8W7"/>
<accession>A0A1S3D8W7</accession>
<dbReference type="InterPro" id="IPR004299">
    <property type="entry name" value="MBOAT_fam"/>
</dbReference>
<sequence>MLEMAMYWTHLRCLSLSLDKERYSLVQYLAYALYLPTLFLGPHITIHHFYGKADSCPTLSSRLVRFLFELARCMFWLFVIRLALHFIYVNALQLQIDADSCPTLSSRLVRFLFELARCMFWLFVIRLALHFIYVNALQLQIDFVERLSGWSMNGLGYCMGQYFHLKYVVFYGLTTCVARCEGLAAPPTPKCVARIHRYSDMWRHFDRGLYLFLTRYGILSPSNVERVEGLLATPLTIMSIMSNIYFFGGMEVGNAYVRYIFKGGWKFTVLFIYSLRHVSVTVQHWELQKQRQLKHQLVKEETNKR</sequence>
<keyword evidence="2 6" id="KW-0812">Transmembrane</keyword>
<dbReference type="RefSeq" id="XP_008476722.2">
    <property type="nucleotide sequence ID" value="XM_008478500.2"/>
</dbReference>
<dbReference type="PANTHER" id="PTHR13285:SF18">
    <property type="entry name" value="PROTEIN-CYSTEINE N-PALMITOYLTRANSFERASE RASP"/>
    <property type="match status" value="1"/>
</dbReference>
<dbReference type="GO" id="GO:0005783">
    <property type="term" value="C:endoplasmic reticulum"/>
    <property type="evidence" value="ECO:0007669"/>
    <property type="project" value="TreeGrafter"/>
</dbReference>
<keyword evidence="7" id="KW-1185">Reference proteome</keyword>
<dbReference type="InterPro" id="IPR051085">
    <property type="entry name" value="MB_O-acyltransferase"/>
</dbReference>
<dbReference type="GO" id="GO:0016409">
    <property type="term" value="F:palmitoyltransferase activity"/>
    <property type="evidence" value="ECO:0007669"/>
    <property type="project" value="TreeGrafter"/>
</dbReference>
<dbReference type="GO" id="GO:0016020">
    <property type="term" value="C:membrane"/>
    <property type="evidence" value="ECO:0007669"/>
    <property type="project" value="UniProtKB-SubCell"/>
</dbReference>
<dbReference type="Pfam" id="PF03062">
    <property type="entry name" value="MBOAT"/>
    <property type="match status" value="1"/>
</dbReference>
<proteinExistence type="inferred from homology"/>
<gene>
    <name evidence="8" type="primary">LOC103513655</name>
</gene>
<evidence type="ECO:0000313" key="7">
    <source>
        <dbReference type="Proteomes" id="UP000079169"/>
    </source>
</evidence>
<name>A0A1S3D8W7_DIACI</name>
<evidence type="ECO:0000256" key="5">
    <source>
        <dbReference type="ARBA" id="ARBA00038268"/>
    </source>
</evidence>
<feature type="transmembrane region" description="Helical" evidence="6">
    <location>
        <begin position="25"/>
        <end position="46"/>
    </location>
</feature>
<feature type="transmembrane region" description="Helical" evidence="6">
    <location>
        <begin position="108"/>
        <end position="129"/>
    </location>
</feature>
<dbReference type="PaxDb" id="121845-A0A1S3D8W7"/>
<evidence type="ECO:0000256" key="4">
    <source>
        <dbReference type="ARBA" id="ARBA00023136"/>
    </source>
</evidence>
<dbReference type="AlphaFoldDB" id="A0A1S3D8W7"/>
<evidence type="ECO:0000313" key="8">
    <source>
        <dbReference type="RefSeq" id="XP_008476722.2"/>
    </source>
</evidence>
<dbReference type="Proteomes" id="UP000079169">
    <property type="component" value="Unplaced"/>
</dbReference>
<comment type="similarity">
    <text evidence="5">Belongs to the membrane-bound acyltransferase family. HHAT subfamily.</text>
</comment>
<keyword evidence="3 6" id="KW-1133">Transmembrane helix</keyword>